<evidence type="ECO:0000313" key="2">
    <source>
        <dbReference type="EMBL" id="KFA94785.1"/>
    </source>
</evidence>
<reference evidence="2 3" key="1">
    <citation type="submission" date="2014-07" db="EMBL/GenBank/DDBJ databases">
        <title>Draft Genome Sequence of Gephyronic Acid Producer, Cystobacter violaceus Strain Cb vi76.</title>
        <authorList>
            <person name="Stevens D.C."/>
            <person name="Young J."/>
            <person name="Carmichael R."/>
            <person name="Tan J."/>
            <person name="Taylor R.E."/>
        </authorList>
    </citation>
    <scope>NUCLEOTIDE SEQUENCE [LARGE SCALE GENOMIC DNA]</scope>
    <source>
        <strain evidence="2 3">Cb vi76</strain>
    </source>
</reference>
<sequence>MGALTPDQPELLTIKVAAEVLGVSEQTLRRWDKAGKFRAKRHPMNGYRLYSRGQVLELRRKIHEAEAAS</sequence>
<dbReference type="RefSeq" id="WP_043388790.1">
    <property type="nucleotide sequence ID" value="NZ_JPMI01000004.1"/>
</dbReference>
<dbReference type="Pfam" id="PF00376">
    <property type="entry name" value="MerR"/>
    <property type="match status" value="1"/>
</dbReference>
<dbReference type="GO" id="GO:0006355">
    <property type="term" value="P:regulation of DNA-templated transcription"/>
    <property type="evidence" value="ECO:0007669"/>
    <property type="project" value="InterPro"/>
</dbReference>
<dbReference type="AlphaFoldDB" id="A0A084T250"/>
<protein>
    <recommendedName>
        <fullName evidence="1">HTH merR-type domain-containing protein</fullName>
    </recommendedName>
</protein>
<dbReference type="PROSITE" id="PS50937">
    <property type="entry name" value="HTH_MERR_2"/>
    <property type="match status" value="1"/>
</dbReference>
<organism evidence="2 3">
    <name type="scientific">Archangium violaceum Cb vi76</name>
    <dbReference type="NCBI Taxonomy" id="1406225"/>
    <lineage>
        <taxon>Bacteria</taxon>
        <taxon>Pseudomonadati</taxon>
        <taxon>Myxococcota</taxon>
        <taxon>Myxococcia</taxon>
        <taxon>Myxococcales</taxon>
        <taxon>Cystobacterineae</taxon>
        <taxon>Archangiaceae</taxon>
        <taxon>Archangium</taxon>
    </lineage>
</organism>
<evidence type="ECO:0000313" key="3">
    <source>
        <dbReference type="Proteomes" id="UP000028547"/>
    </source>
</evidence>
<name>A0A084T250_9BACT</name>
<dbReference type="SUPFAM" id="SSF46955">
    <property type="entry name" value="Putative DNA-binding domain"/>
    <property type="match status" value="1"/>
</dbReference>
<evidence type="ECO:0000259" key="1">
    <source>
        <dbReference type="PROSITE" id="PS50937"/>
    </source>
</evidence>
<comment type="caution">
    <text evidence="2">The sequence shown here is derived from an EMBL/GenBank/DDBJ whole genome shotgun (WGS) entry which is preliminary data.</text>
</comment>
<proteinExistence type="predicted"/>
<gene>
    <name evidence="2" type="ORF">Q664_01040</name>
</gene>
<feature type="domain" description="HTH merR-type" evidence="1">
    <location>
        <begin position="11"/>
        <end position="69"/>
    </location>
</feature>
<dbReference type="GO" id="GO:0003677">
    <property type="term" value="F:DNA binding"/>
    <property type="evidence" value="ECO:0007669"/>
    <property type="project" value="InterPro"/>
</dbReference>
<accession>A0A084T250</accession>
<dbReference type="InterPro" id="IPR009061">
    <property type="entry name" value="DNA-bd_dom_put_sf"/>
</dbReference>
<dbReference type="InterPro" id="IPR000551">
    <property type="entry name" value="MerR-type_HTH_dom"/>
</dbReference>
<dbReference type="Gene3D" id="1.10.1660.10">
    <property type="match status" value="1"/>
</dbReference>
<dbReference type="EMBL" id="JPMI01000004">
    <property type="protein sequence ID" value="KFA94785.1"/>
    <property type="molecule type" value="Genomic_DNA"/>
</dbReference>
<dbReference type="Proteomes" id="UP000028547">
    <property type="component" value="Unassembled WGS sequence"/>
</dbReference>